<evidence type="ECO:0000313" key="2">
    <source>
        <dbReference type="EMBL" id="MBF1712287.1"/>
    </source>
</evidence>
<keyword evidence="2" id="KW-0255">Endonuclease</keyword>
<dbReference type="Proteomes" id="UP000721045">
    <property type="component" value="Unassembled WGS sequence"/>
</dbReference>
<evidence type="ECO:0000313" key="3">
    <source>
        <dbReference type="Proteomes" id="UP000721045"/>
    </source>
</evidence>
<evidence type="ECO:0000256" key="1">
    <source>
        <dbReference type="SAM" id="Phobius"/>
    </source>
</evidence>
<comment type="caution">
    <text evidence="2">The sequence shown here is derived from an EMBL/GenBank/DDBJ whole genome shotgun (WGS) entry which is preliminary data.</text>
</comment>
<keyword evidence="1" id="KW-1133">Transmembrane helix</keyword>
<sequence length="93" mass="10758">MNFTDLSNKEQEKIMISKIIRNLKKLGGYATKRELLDAIKKGENTIDENFFEEEKVSQKSGKFINLVITLLIFLPKVCLPRAIFLNQSNRLLN</sequence>
<feature type="transmembrane region" description="Helical" evidence="1">
    <location>
        <begin position="63"/>
        <end position="84"/>
    </location>
</feature>
<keyword evidence="1" id="KW-0472">Membrane</keyword>
<organism evidence="2 3">
    <name type="scientific">Streptococcus intermedius</name>
    <dbReference type="NCBI Taxonomy" id="1338"/>
    <lineage>
        <taxon>Bacteria</taxon>
        <taxon>Bacillati</taxon>
        <taxon>Bacillota</taxon>
        <taxon>Bacilli</taxon>
        <taxon>Lactobacillales</taxon>
        <taxon>Streptococcaceae</taxon>
        <taxon>Streptococcus</taxon>
        <taxon>Streptococcus anginosus group</taxon>
    </lineage>
</organism>
<name>A0A930RBP3_STRIT</name>
<reference evidence="2" key="1">
    <citation type="submission" date="2020-04" db="EMBL/GenBank/DDBJ databases">
        <title>Deep metagenomics examines the oral microbiome during advanced dental caries in children, revealing novel taxa and co-occurrences with host molecules.</title>
        <authorList>
            <person name="Baker J.L."/>
            <person name="Morton J.T."/>
            <person name="Dinis M."/>
            <person name="Alvarez R."/>
            <person name="Tran N.C."/>
            <person name="Knight R."/>
            <person name="Edlund A."/>
        </authorList>
    </citation>
    <scope>NUCLEOTIDE SEQUENCE</scope>
    <source>
        <strain evidence="2">JCVI_23_bin.22</strain>
    </source>
</reference>
<dbReference type="EMBL" id="JABZYP010000002">
    <property type="protein sequence ID" value="MBF1712287.1"/>
    <property type="molecule type" value="Genomic_DNA"/>
</dbReference>
<gene>
    <name evidence="2" type="ORF">HXO88_00890</name>
</gene>
<proteinExistence type="predicted"/>
<accession>A0A930RBP3</accession>
<keyword evidence="2" id="KW-0540">Nuclease</keyword>
<keyword evidence="1" id="KW-0812">Transmembrane</keyword>
<dbReference type="AlphaFoldDB" id="A0A930RBP3"/>
<keyword evidence="2" id="KW-0378">Hydrolase</keyword>
<protein>
    <submittedName>
        <fullName evidence="2">Restriction endonuclease</fullName>
    </submittedName>
</protein>
<dbReference type="GO" id="GO:0004519">
    <property type="term" value="F:endonuclease activity"/>
    <property type="evidence" value="ECO:0007669"/>
    <property type="project" value="UniProtKB-KW"/>
</dbReference>